<dbReference type="Proteomes" id="UP001390339">
    <property type="component" value="Unassembled WGS sequence"/>
</dbReference>
<gene>
    <name evidence="2" type="ORF">PGQ11_015577</name>
</gene>
<feature type="domain" description="DUF7708" evidence="1">
    <location>
        <begin position="77"/>
        <end position="220"/>
    </location>
</feature>
<proteinExistence type="predicted"/>
<comment type="caution">
    <text evidence="2">The sequence shown here is derived from an EMBL/GenBank/DDBJ whole genome shotgun (WGS) entry which is preliminary data.</text>
</comment>
<name>A0ABR2HLT3_9PEZI</name>
<sequence length="271" mass="31241">MQKLIEWYSDNKTDEYTAAHDAYQEGFQIFASELTSDPSKVHQHRNTATLSAVQSAVLEAQSTYFASRKSQKIRDRLGKLAALLSHYGNIIEVFAQHHPEYVALAWGAIRLLLVSFLNHEATISTLTKALCQIAQLLPRVELTLILYPTSRLRRSVAELYAYIIRFLIRAREWFQESWLKHAWHSVSRPTSLRYGDLLEEIKLRSDLVDKLALSGSQAEQRMMHLKLDSRNHTLEDMHSELREMREMILSLRNSTQGGFLETNLPLEDSQS</sequence>
<dbReference type="EMBL" id="JAPCWZ010000010">
    <property type="protein sequence ID" value="KAK8849097.1"/>
    <property type="molecule type" value="Genomic_DNA"/>
</dbReference>
<keyword evidence="3" id="KW-1185">Reference proteome</keyword>
<accession>A0ABR2HLT3</accession>
<organism evidence="2 3">
    <name type="scientific">Apiospora arundinis</name>
    <dbReference type="NCBI Taxonomy" id="335852"/>
    <lineage>
        <taxon>Eukaryota</taxon>
        <taxon>Fungi</taxon>
        <taxon>Dikarya</taxon>
        <taxon>Ascomycota</taxon>
        <taxon>Pezizomycotina</taxon>
        <taxon>Sordariomycetes</taxon>
        <taxon>Xylariomycetidae</taxon>
        <taxon>Amphisphaeriales</taxon>
        <taxon>Apiosporaceae</taxon>
        <taxon>Apiospora</taxon>
    </lineage>
</organism>
<dbReference type="Pfam" id="PF24809">
    <property type="entry name" value="DUF7708"/>
    <property type="match status" value="1"/>
</dbReference>
<evidence type="ECO:0000313" key="2">
    <source>
        <dbReference type="EMBL" id="KAK8849097.1"/>
    </source>
</evidence>
<evidence type="ECO:0000259" key="1">
    <source>
        <dbReference type="Pfam" id="PF24809"/>
    </source>
</evidence>
<protein>
    <recommendedName>
        <fullName evidence="1">DUF7708 domain-containing protein</fullName>
    </recommendedName>
</protein>
<reference evidence="2 3" key="1">
    <citation type="journal article" date="2024" name="IMA Fungus">
        <title>Apiospora arundinis, a panoply of carbohydrate-active enzymes and secondary metabolites.</title>
        <authorList>
            <person name="Sorensen T."/>
            <person name="Petersen C."/>
            <person name="Muurmann A.T."/>
            <person name="Christiansen J.V."/>
            <person name="Brundto M.L."/>
            <person name="Overgaard C.K."/>
            <person name="Boysen A.T."/>
            <person name="Wollenberg R.D."/>
            <person name="Larsen T.O."/>
            <person name="Sorensen J.L."/>
            <person name="Nielsen K.L."/>
            <person name="Sondergaard T.E."/>
        </authorList>
    </citation>
    <scope>NUCLEOTIDE SEQUENCE [LARGE SCALE GENOMIC DNA]</scope>
    <source>
        <strain evidence="2 3">AAU 773</strain>
    </source>
</reference>
<evidence type="ECO:0000313" key="3">
    <source>
        <dbReference type="Proteomes" id="UP001390339"/>
    </source>
</evidence>
<dbReference type="InterPro" id="IPR056125">
    <property type="entry name" value="DUF7708"/>
</dbReference>